<sequence>MSTLNVKKSAGPLLEVNGLSKHFSVGKGQTLKAVNDLSLTVQAGETLGVVGESGCGKSTAGRTILRLYEPTAGETKFEGTNIYKLKGSKLKAMRREMAMIFQDPYASLNPRFSVADIIAEPLDIHGLAGSSKERKKKVESLLEMVGLRAEHANRFPHEFSGGQRQRIGIARALAVNPKFIVCDEAISALDVSIQAQVVNLLQELQDSLGLTYLFIAHDLSMVKHISDRVAVMYLGHLVELADSEDLYADPRHPYTQALLSAIPSVETGTEQPKERIVLTGDLPSPINPPSGCPFRTRCPLATEKCAAQMPEFREVSKGHWAACHYA</sequence>
<dbReference type="Proteomes" id="UP000054526">
    <property type="component" value="Unassembled WGS sequence"/>
</dbReference>
<evidence type="ECO:0000313" key="7">
    <source>
        <dbReference type="Proteomes" id="UP000054526"/>
    </source>
</evidence>
<keyword evidence="7" id="KW-1185">Reference proteome</keyword>
<keyword evidence="2" id="KW-0813">Transport</keyword>
<comment type="similarity">
    <text evidence="1">Belongs to the ABC transporter superfamily.</text>
</comment>
<dbReference type="Pfam" id="PF08352">
    <property type="entry name" value="oligo_HPY"/>
    <property type="match status" value="1"/>
</dbReference>
<dbReference type="GO" id="GO:0005524">
    <property type="term" value="F:ATP binding"/>
    <property type="evidence" value="ECO:0007669"/>
    <property type="project" value="UniProtKB-KW"/>
</dbReference>
<dbReference type="EMBL" id="JXAL01000028">
    <property type="protein sequence ID" value="KIL34641.1"/>
    <property type="molecule type" value="Genomic_DNA"/>
</dbReference>
<dbReference type="RefSeq" id="WP_041066583.1">
    <property type="nucleotide sequence ID" value="NZ_JXAL01000028.1"/>
</dbReference>
<dbReference type="InterPro" id="IPR050319">
    <property type="entry name" value="ABC_transp_ATP-bind"/>
</dbReference>
<keyword evidence="4 6" id="KW-0067">ATP-binding</keyword>
<comment type="caution">
    <text evidence="6">The sequence shown here is derived from an EMBL/GenBank/DDBJ whole genome shotgun (WGS) entry which is preliminary data.</text>
</comment>
<dbReference type="CDD" id="cd03257">
    <property type="entry name" value="ABC_NikE_OppD_transporters"/>
    <property type="match status" value="1"/>
</dbReference>
<evidence type="ECO:0000259" key="5">
    <source>
        <dbReference type="PROSITE" id="PS50893"/>
    </source>
</evidence>
<dbReference type="Pfam" id="PF00005">
    <property type="entry name" value="ABC_tran"/>
    <property type="match status" value="1"/>
</dbReference>
<gene>
    <name evidence="6" type="ORF">SD71_18595</name>
</gene>
<dbReference type="NCBIfam" id="TIGR01727">
    <property type="entry name" value="oligo_HPY"/>
    <property type="match status" value="1"/>
</dbReference>
<keyword evidence="3" id="KW-0547">Nucleotide-binding</keyword>
<protein>
    <submittedName>
        <fullName evidence="6">Peptide ABC transporter ATP-binding protein</fullName>
    </submittedName>
</protein>
<dbReference type="PANTHER" id="PTHR43776">
    <property type="entry name" value="TRANSPORT ATP-BINDING PROTEIN"/>
    <property type="match status" value="1"/>
</dbReference>
<dbReference type="PROSITE" id="PS50893">
    <property type="entry name" value="ABC_TRANSPORTER_2"/>
    <property type="match status" value="1"/>
</dbReference>
<dbReference type="PROSITE" id="PS00211">
    <property type="entry name" value="ABC_TRANSPORTER_1"/>
    <property type="match status" value="1"/>
</dbReference>
<evidence type="ECO:0000256" key="1">
    <source>
        <dbReference type="ARBA" id="ARBA00005417"/>
    </source>
</evidence>
<feature type="domain" description="ABC transporter" evidence="5">
    <location>
        <begin position="14"/>
        <end position="259"/>
    </location>
</feature>
<reference evidence="6 7" key="1">
    <citation type="submission" date="2014-12" db="EMBL/GenBank/DDBJ databases">
        <title>Draft genome sequence of Cohnella kolymensis strain B-2846.</title>
        <authorList>
            <person name="Karlyshev A.V."/>
            <person name="Kudryashova E.B."/>
        </authorList>
    </citation>
    <scope>NUCLEOTIDE SEQUENCE [LARGE SCALE GENOMIC DNA]</scope>
    <source>
        <strain evidence="6 7">VKM B-2846</strain>
    </source>
</reference>
<evidence type="ECO:0000256" key="3">
    <source>
        <dbReference type="ARBA" id="ARBA00022741"/>
    </source>
</evidence>
<dbReference type="InterPro" id="IPR003439">
    <property type="entry name" value="ABC_transporter-like_ATP-bd"/>
</dbReference>
<dbReference type="InterPro" id="IPR027417">
    <property type="entry name" value="P-loop_NTPase"/>
</dbReference>
<evidence type="ECO:0000313" key="6">
    <source>
        <dbReference type="EMBL" id="KIL34641.1"/>
    </source>
</evidence>
<dbReference type="SUPFAM" id="SSF52540">
    <property type="entry name" value="P-loop containing nucleoside triphosphate hydrolases"/>
    <property type="match status" value="1"/>
</dbReference>
<accession>A0ABR5A0Y5</accession>
<evidence type="ECO:0000256" key="2">
    <source>
        <dbReference type="ARBA" id="ARBA00022448"/>
    </source>
</evidence>
<dbReference type="InterPro" id="IPR017871">
    <property type="entry name" value="ABC_transporter-like_CS"/>
</dbReference>
<dbReference type="InterPro" id="IPR013563">
    <property type="entry name" value="Oligopep_ABC_C"/>
</dbReference>
<dbReference type="SMART" id="SM00382">
    <property type="entry name" value="AAA"/>
    <property type="match status" value="1"/>
</dbReference>
<proteinExistence type="inferred from homology"/>
<dbReference type="PANTHER" id="PTHR43776:SF7">
    <property type="entry name" value="D,D-DIPEPTIDE TRANSPORT ATP-BINDING PROTEIN DDPF-RELATED"/>
    <property type="match status" value="1"/>
</dbReference>
<dbReference type="Gene3D" id="3.40.50.300">
    <property type="entry name" value="P-loop containing nucleotide triphosphate hydrolases"/>
    <property type="match status" value="1"/>
</dbReference>
<dbReference type="InterPro" id="IPR003593">
    <property type="entry name" value="AAA+_ATPase"/>
</dbReference>
<name>A0ABR5A0Y5_9BACL</name>
<organism evidence="6 7">
    <name type="scientific">Cohnella kolymensis</name>
    <dbReference type="NCBI Taxonomy" id="1590652"/>
    <lineage>
        <taxon>Bacteria</taxon>
        <taxon>Bacillati</taxon>
        <taxon>Bacillota</taxon>
        <taxon>Bacilli</taxon>
        <taxon>Bacillales</taxon>
        <taxon>Paenibacillaceae</taxon>
        <taxon>Cohnella</taxon>
    </lineage>
</organism>
<evidence type="ECO:0000256" key="4">
    <source>
        <dbReference type="ARBA" id="ARBA00022840"/>
    </source>
</evidence>